<keyword evidence="2" id="KW-0547">Nucleotide-binding</keyword>
<evidence type="ECO:0000313" key="2">
    <source>
        <dbReference type="EMBL" id="QED29454.1"/>
    </source>
</evidence>
<reference evidence="2 3" key="1">
    <citation type="submission" date="2019-08" db="EMBL/GenBank/DDBJ databases">
        <authorList>
            <person name="Liang Q."/>
        </authorList>
    </citation>
    <scope>NUCLEOTIDE SEQUENCE [LARGE SCALE GENOMIC DNA]</scope>
    <source>
        <strain evidence="2 3">V1718</strain>
    </source>
</reference>
<dbReference type="SUPFAM" id="SSF52540">
    <property type="entry name" value="P-loop containing nucleoside triphosphate hydrolases"/>
    <property type="match status" value="1"/>
</dbReference>
<dbReference type="Proteomes" id="UP000321595">
    <property type="component" value="Chromosome"/>
</dbReference>
<name>A0A5B8XVL5_9DELT</name>
<organism evidence="2 3">
    <name type="scientific">Microvenator marinus</name>
    <dbReference type="NCBI Taxonomy" id="2600177"/>
    <lineage>
        <taxon>Bacteria</taxon>
        <taxon>Deltaproteobacteria</taxon>
        <taxon>Bradymonadales</taxon>
        <taxon>Microvenatoraceae</taxon>
        <taxon>Microvenator</taxon>
    </lineage>
</organism>
<accession>A0A5B8XVL5</accession>
<dbReference type="AlphaFoldDB" id="A0A5B8XVL5"/>
<dbReference type="InterPro" id="IPR027417">
    <property type="entry name" value="P-loop_NTPase"/>
</dbReference>
<dbReference type="OrthoDB" id="5526468at2"/>
<dbReference type="GO" id="GO:0016887">
    <property type="term" value="F:ATP hydrolysis activity"/>
    <property type="evidence" value="ECO:0007669"/>
    <property type="project" value="InterPro"/>
</dbReference>
<dbReference type="GO" id="GO:0022857">
    <property type="term" value="F:transmembrane transporter activity"/>
    <property type="evidence" value="ECO:0007669"/>
    <property type="project" value="TreeGrafter"/>
</dbReference>
<proteinExistence type="predicted"/>
<dbReference type="InterPro" id="IPR015854">
    <property type="entry name" value="ABC_transpr_LolD-like"/>
</dbReference>
<dbReference type="KEGG" id="bbae:FRD01_19890"/>
<dbReference type="GO" id="GO:0005524">
    <property type="term" value="F:ATP binding"/>
    <property type="evidence" value="ECO:0007669"/>
    <property type="project" value="UniProtKB-KW"/>
</dbReference>
<dbReference type="PANTHER" id="PTHR24220">
    <property type="entry name" value="IMPORT ATP-BINDING PROTEIN"/>
    <property type="match status" value="1"/>
</dbReference>
<keyword evidence="2" id="KW-0067">ATP-binding</keyword>
<dbReference type="GO" id="GO:0005886">
    <property type="term" value="C:plasma membrane"/>
    <property type="evidence" value="ECO:0007669"/>
    <property type="project" value="TreeGrafter"/>
</dbReference>
<protein>
    <submittedName>
        <fullName evidence="2">ATP-binding cassette domain-containing protein</fullName>
    </submittedName>
</protein>
<gene>
    <name evidence="2" type="ORF">FRD01_19890</name>
</gene>
<keyword evidence="3" id="KW-1185">Reference proteome</keyword>
<dbReference type="Gene3D" id="3.40.50.300">
    <property type="entry name" value="P-loop containing nucleotide triphosphate hydrolases"/>
    <property type="match status" value="1"/>
</dbReference>
<feature type="domain" description="ABC transporter" evidence="1">
    <location>
        <begin position="8"/>
        <end position="232"/>
    </location>
</feature>
<dbReference type="InterPro" id="IPR003439">
    <property type="entry name" value="ABC_transporter-like_ATP-bd"/>
</dbReference>
<sequence>MRKDAPIISCFHVNVEDPRRGMRVLNDISLEVARGAWVEIVGPSASGKSLLFSILSLRGRAARPSKLVIGGRNLDKADAADIAELRRHIGSCAETPQLLRDRTVIENLVVPFVVRHEPRMALSHAEGLLERLDLEYLRDIRVEECSRQERLCLGVMLAMIGEPELILLDSLLEQLEPRFAKPLMNELRACHLSGSSVVLFGREFSENARRGERYRLDEGALIQIEQPVIVELAGGAQ</sequence>
<dbReference type="EMBL" id="CP042467">
    <property type="protein sequence ID" value="QED29454.1"/>
    <property type="molecule type" value="Genomic_DNA"/>
</dbReference>
<dbReference type="Pfam" id="PF00005">
    <property type="entry name" value="ABC_tran"/>
    <property type="match status" value="1"/>
</dbReference>
<evidence type="ECO:0000313" key="3">
    <source>
        <dbReference type="Proteomes" id="UP000321595"/>
    </source>
</evidence>
<evidence type="ECO:0000259" key="1">
    <source>
        <dbReference type="PROSITE" id="PS50893"/>
    </source>
</evidence>
<dbReference type="PROSITE" id="PS50893">
    <property type="entry name" value="ABC_TRANSPORTER_2"/>
    <property type="match status" value="1"/>
</dbReference>
<dbReference type="RefSeq" id="WP_146962687.1">
    <property type="nucleotide sequence ID" value="NZ_CP042467.1"/>
</dbReference>
<dbReference type="PANTHER" id="PTHR24220:SF86">
    <property type="entry name" value="ABC TRANSPORTER ABCH.1"/>
    <property type="match status" value="1"/>
</dbReference>